<dbReference type="InterPro" id="IPR007498">
    <property type="entry name" value="PqiA-like"/>
</dbReference>
<keyword evidence="1" id="KW-0472">Membrane</keyword>
<dbReference type="Proteomes" id="UP001151234">
    <property type="component" value="Unassembled WGS sequence"/>
</dbReference>
<keyword evidence="3" id="KW-1185">Reference proteome</keyword>
<feature type="transmembrane region" description="Helical" evidence="1">
    <location>
        <begin position="109"/>
        <end position="128"/>
    </location>
</feature>
<sequence length="168" mass="18163">MSQPLTGRGSSLRYPLLLPPLLFAGPFLLALGLVLPLVRFEKLYFFEETPSLADIIATLWRDGNIALSLLVALFSAIFPVLKILTVLYEAARRGNEPGRSGLIGRFIPLLSKWSMMDVLLVALVIVAAKSSGVASAFTQPGLWCYAGSALTVTVAHWLIQARPSPNGL</sequence>
<dbReference type="Pfam" id="PF04403">
    <property type="entry name" value="PqiA"/>
    <property type="match status" value="1"/>
</dbReference>
<evidence type="ECO:0000313" key="3">
    <source>
        <dbReference type="Proteomes" id="UP001151234"/>
    </source>
</evidence>
<keyword evidence="1" id="KW-0812">Transmembrane</keyword>
<dbReference type="RefSeq" id="WP_267988610.1">
    <property type="nucleotide sequence ID" value="NZ_JAPJZI010000001.1"/>
</dbReference>
<protein>
    <submittedName>
        <fullName evidence="2">Paraquat-inducible protein A</fullName>
    </submittedName>
</protein>
<dbReference type="AlphaFoldDB" id="A0A9X3UIP1"/>
<evidence type="ECO:0000256" key="1">
    <source>
        <dbReference type="SAM" id="Phobius"/>
    </source>
</evidence>
<gene>
    <name evidence="2" type="ORF">OQ273_01030</name>
</gene>
<keyword evidence="1" id="KW-1133">Transmembrane helix</keyword>
<proteinExistence type="predicted"/>
<evidence type="ECO:0000313" key="2">
    <source>
        <dbReference type="EMBL" id="MDA5397141.1"/>
    </source>
</evidence>
<name>A0A9X3UIP1_9HYPH</name>
<comment type="caution">
    <text evidence="2">The sequence shown here is derived from an EMBL/GenBank/DDBJ whole genome shotgun (WGS) entry which is preliminary data.</text>
</comment>
<feature type="transmembrane region" description="Helical" evidence="1">
    <location>
        <begin position="65"/>
        <end position="88"/>
    </location>
</feature>
<feature type="transmembrane region" description="Helical" evidence="1">
    <location>
        <begin position="12"/>
        <end position="38"/>
    </location>
</feature>
<feature type="transmembrane region" description="Helical" evidence="1">
    <location>
        <begin position="140"/>
        <end position="159"/>
    </location>
</feature>
<organism evidence="2 3">
    <name type="scientific">Hoeflea prorocentri</name>
    <dbReference type="NCBI Taxonomy" id="1922333"/>
    <lineage>
        <taxon>Bacteria</taxon>
        <taxon>Pseudomonadati</taxon>
        <taxon>Pseudomonadota</taxon>
        <taxon>Alphaproteobacteria</taxon>
        <taxon>Hyphomicrobiales</taxon>
        <taxon>Rhizobiaceae</taxon>
        <taxon>Hoeflea</taxon>
    </lineage>
</organism>
<reference evidence="2" key="1">
    <citation type="submission" date="2022-11" db="EMBL/GenBank/DDBJ databases">
        <title>Draft genome sequence of Hoeflea poritis E7-10 and Hoeflea prorocentri PM5-8, separated from scleractinian coral Porites lutea and marine dinoflagellate.</title>
        <authorList>
            <person name="Zhang G."/>
            <person name="Wei Q."/>
            <person name="Cai L."/>
        </authorList>
    </citation>
    <scope>NUCLEOTIDE SEQUENCE</scope>
    <source>
        <strain evidence="2">PM5-8</strain>
    </source>
</reference>
<dbReference type="EMBL" id="JAPJZI010000001">
    <property type="protein sequence ID" value="MDA5397141.1"/>
    <property type="molecule type" value="Genomic_DNA"/>
</dbReference>
<accession>A0A9X3UIP1</accession>